<comment type="caution">
    <text evidence="2">The sequence shown here is derived from an EMBL/GenBank/DDBJ whole genome shotgun (WGS) entry which is preliminary data.</text>
</comment>
<feature type="region of interest" description="Disordered" evidence="1">
    <location>
        <begin position="37"/>
        <end position="71"/>
    </location>
</feature>
<dbReference type="EMBL" id="JAYWIO010000001">
    <property type="protein sequence ID" value="KAK7289657.1"/>
    <property type="molecule type" value="Genomic_DNA"/>
</dbReference>
<name>A0AAN9J069_CROPI</name>
<sequence>MADPVICRIDSSNSGVASLEDFGNCEQMDMGRIYGYSGRRNSREVSREPDEEEVQEEGQVETPAVESSLMS</sequence>
<protein>
    <submittedName>
        <fullName evidence="2">Uncharacterized protein</fullName>
    </submittedName>
</protein>
<feature type="compositionally biased region" description="Acidic residues" evidence="1">
    <location>
        <begin position="49"/>
        <end position="59"/>
    </location>
</feature>
<accession>A0AAN9J069</accession>
<organism evidence="2 3">
    <name type="scientific">Crotalaria pallida</name>
    <name type="common">Smooth rattlebox</name>
    <name type="synonym">Crotalaria striata</name>
    <dbReference type="NCBI Taxonomy" id="3830"/>
    <lineage>
        <taxon>Eukaryota</taxon>
        <taxon>Viridiplantae</taxon>
        <taxon>Streptophyta</taxon>
        <taxon>Embryophyta</taxon>
        <taxon>Tracheophyta</taxon>
        <taxon>Spermatophyta</taxon>
        <taxon>Magnoliopsida</taxon>
        <taxon>eudicotyledons</taxon>
        <taxon>Gunneridae</taxon>
        <taxon>Pentapetalae</taxon>
        <taxon>rosids</taxon>
        <taxon>fabids</taxon>
        <taxon>Fabales</taxon>
        <taxon>Fabaceae</taxon>
        <taxon>Papilionoideae</taxon>
        <taxon>50 kb inversion clade</taxon>
        <taxon>genistoids sensu lato</taxon>
        <taxon>core genistoids</taxon>
        <taxon>Crotalarieae</taxon>
        <taxon>Crotalaria</taxon>
    </lineage>
</organism>
<dbReference type="Proteomes" id="UP001372338">
    <property type="component" value="Unassembled WGS sequence"/>
</dbReference>
<evidence type="ECO:0000313" key="2">
    <source>
        <dbReference type="EMBL" id="KAK7289657.1"/>
    </source>
</evidence>
<keyword evidence="3" id="KW-1185">Reference proteome</keyword>
<dbReference type="AlphaFoldDB" id="A0AAN9J069"/>
<evidence type="ECO:0000313" key="3">
    <source>
        <dbReference type="Proteomes" id="UP001372338"/>
    </source>
</evidence>
<proteinExistence type="predicted"/>
<evidence type="ECO:0000256" key="1">
    <source>
        <dbReference type="SAM" id="MobiDB-lite"/>
    </source>
</evidence>
<gene>
    <name evidence="2" type="ORF">RIF29_03465</name>
</gene>
<reference evidence="2 3" key="1">
    <citation type="submission" date="2024-01" db="EMBL/GenBank/DDBJ databases">
        <title>The genomes of 5 underutilized Papilionoideae crops provide insights into root nodulation and disease resistanc.</title>
        <authorList>
            <person name="Yuan L."/>
        </authorList>
    </citation>
    <scope>NUCLEOTIDE SEQUENCE [LARGE SCALE GENOMIC DNA]</scope>
    <source>
        <strain evidence="2">ZHUSHIDOU_FW_LH</strain>
        <tissue evidence="2">Leaf</tissue>
    </source>
</reference>